<sequence length="207" mass="23016">MRMPEPPYPLHESVRDLIDPEYAAFYNEHIIDKQQVHYQPIAVSRASGILIPGAGPMIPVGKTQDLAIKRQESKGPALRQYGQMPWVDAPVYEAPENPYPAAVDESWEPVLRKHGEGRELLNVDTSRIGVGGSSAGGNLAAIMAHRSVARNLPPLRVQLPNVPVMDNTADIHRTESQRSCLQLGQGRSTTYFKNYIIHHRIEVVQVS</sequence>
<protein>
    <submittedName>
        <fullName evidence="2">Esterase/lipase/thioesterase</fullName>
    </submittedName>
</protein>
<dbReference type="GO" id="GO:0016787">
    <property type="term" value="F:hydrolase activity"/>
    <property type="evidence" value="ECO:0007669"/>
    <property type="project" value="InterPro"/>
</dbReference>
<dbReference type="STRING" id="396776.A0A0J8RM73"/>
<name>A0A0J8RM73_COCIT</name>
<dbReference type="InterPro" id="IPR029058">
    <property type="entry name" value="AB_hydrolase_fold"/>
</dbReference>
<reference evidence="3" key="1">
    <citation type="journal article" date="2010" name="Genome Res.">
        <title>Population genomic sequencing of Coccidioides fungi reveals recent hybridization and transposon control.</title>
        <authorList>
            <person name="Neafsey D.E."/>
            <person name="Barker B.M."/>
            <person name="Sharpton T.J."/>
            <person name="Stajich J.E."/>
            <person name="Park D.J."/>
            <person name="Whiston E."/>
            <person name="Hung C.-Y."/>
            <person name="McMahan C."/>
            <person name="White J."/>
            <person name="Sykes S."/>
            <person name="Heiman D."/>
            <person name="Young S."/>
            <person name="Zeng Q."/>
            <person name="Abouelleil A."/>
            <person name="Aftuck L."/>
            <person name="Bessette D."/>
            <person name="Brown A."/>
            <person name="FitzGerald M."/>
            <person name="Lui A."/>
            <person name="Macdonald J.P."/>
            <person name="Priest M."/>
            <person name="Orbach M.J."/>
            <person name="Galgiani J.N."/>
            <person name="Kirkland T.N."/>
            <person name="Cole G.T."/>
            <person name="Birren B.W."/>
            <person name="Henn M.R."/>
            <person name="Taylor J.W."/>
            <person name="Rounsley S.D."/>
        </authorList>
    </citation>
    <scope>NUCLEOTIDE SEQUENCE [LARGE SCALE GENOMIC DNA]</scope>
    <source>
        <strain evidence="3">H538.4</strain>
    </source>
</reference>
<feature type="domain" description="Alpha/beta hydrolase fold-3" evidence="1">
    <location>
        <begin position="94"/>
        <end position="179"/>
    </location>
</feature>
<dbReference type="InterPro" id="IPR013094">
    <property type="entry name" value="AB_hydrolase_3"/>
</dbReference>
<dbReference type="OrthoDB" id="408631at2759"/>
<evidence type="ECO:0000313" key="3">
    <source>
        <dbReference type="Proteomes" id="UP000054563"/>
    </source>
</evidence>
<proteinExistence type="predicted"/>
<dbReference type="Pfam" id="PF07859">
    <property type="entry name" value="Abhydrolase_3"/>
    <property type="match status" value="1"/>
</dbReference>
<dbReference type="SUPFAM" id="SSF53474">
    <property type="entry name" value="alpha/beta-Hydrolases"/>
    <property type="match status" value="1"/>
</dbReference>
<accession>A0A0J8RM73</accession>
<evidence type="ECO:0000313" key="2">
    <source>
        <dbReference type="EMBL" id="KMU86200.1"/>
    </source>
</evidence>
<dbReference type="Gene3D" id="3.40.50.1820">
    <property type="entry name" value="alpha/beta hydrolase"/>
    <property type="match status" value="1"/>
</dbReference>
<dbReference type="EMBL" id="DS016991">
    <property type="protein sequence ID" value="KMU86200.1"/>
    <property type="molecule type" value="Genomic_DNA"/>
</dbReference>
<dbReference type="AlphaFoldDB" id="A0A0J8RM73"/>
<dbReference type="Proteomes" id="UP000054563">
    <property type="component" value="Unassembled WGS sequence"/>
</dbReference>
<organism evidence="2 3">
    <name type="scientific">Coccidioides immitis H538.4</name>
    <dbReference type="NCBI Taxonomy" id="396776"/>
    <lineage>
        <taxon>Eukaryota</taxon>
        <taxon>Fungi</taxon>
        <taxon>Dikarya</taxon>
        <taxon>Ascomycota</taxon>
        <taxon>Pezizomycotina</taxon>
        <taxon>Eurotiomycetes</taxon>
        <taxon>Eurotiomycetidae</taxon>
        <taxon>Onygenales</taxon>
        <taxon>Onygenaceae</taxon>
        <taxon>Coccidioides</taxon>
    </lineage>
</organism>
<evidence type="ECO:0000259" key="1">
    <source>
        <dbReference type="Pfam" id="PF07859"/>
    </source>
</evidence>
<dbReference type="VEuPathDB" id="FungiDB:CIHG_03988"/>
<gene>
    <name evidence="2" type="ORF">CIHG_03988</name>
</gene>